<dbReference type="PANTHER" id="PTHR43780:SF2">
    <property type="entry name" value="1-AMINOCYCLOPROPANE-1-CARBOXYLATE DEAMINASE-RELATED"/>
    <property type="match status" value="1"/>
</dbReference>
<accession>A0A4R6Q936</accession>
<dbReference type="GO" id="GO:0019148">
    <property type="term" value="F:D-cysteine desulfhydrase activity"/>
    <property type="evidence" value="ECO:0007669"/>
    <property type="project" value="TreeGrafter"/>
</dbReference>
<dbReference type="InterPro" id="IPR027278">
    <property type="entry name" value="ACCD_DCysDesulf"/>
</dbReference>
<dbReference type="Gene3D" id="3.40.50.1100">
    <property type="match status" value="2"/>
</dbReference>
<reference evidence="7 8" key="1">
    <citation type="submission" date="2019-03" db="EMBL/GenBank/DDBJ databases">
        <title>Genomic Encyclopedia of Archaeal and Bacterial Type Strains, Phase II (KMG-II): from individual species to whole genera.</title>
        <authorList>
            <person name="Goeker M."/>
        </authorList>
    </citation>
    <scope>NUCLEOTIDE SEQUENCE [LARGE SCALE GENOMIC DNA]</scope>
    <source>
        <strain evidence="7 8">DSM 25687</strain>
    </source>
</reference>
<dbReference type="Proteomes" id="UP000295260">
    <property type="component" value="Unassembled WGS sequence"/>
</dbReference>
<gene>
    <name evidence="7" type="ORF">BC748_2409</name>
</gene>
<evidence type="ECO:0000256" key="3">
    <source>
        <dbReference type="ARBA" id="ARBA00022898"/>
    </source>
</evidence>
<evidence type="ECO:0000313" key="8">
    <source>
        <dbReference type="Proteomes" id="UP000295260"/>
    </source>
</evidence>
<evidence type="ECO:0000256" key="2">
    <source>
        <dbReference type="ARBA" id="ARBA00008639"/>
    </source>
</evidence>
<dbReference type="PANTHER" id="PTHR43780">
    <property type="entry name" value="1-AMINOCYCLOPROPANE-1-CARBOXYLATE DEAMINASE-RELATED"/>
    <property type="match status" value="1"/>
</dbReference>
<dbReference type="PIRSF" id="PIRSF006278">
    <property type="entry name" value="ACCD_DCysDesulf"/>
    <property type="match status" value="1"/>
</dbReference>
<evidence type="ECO:0000256" key="1">
    <source>
        <dbReference type="ARBA" id="ARBA00001933"/>
    </source>
</evidence>
<comment type="similarity">
    <text evidence="2">Belongs to the ACC deaminase/D-cysteine desulfhydrase family.</text>
</comment>
<evidence type="ECO:0000259" key="6">
    <source>
        <dbReference type="Pfam" id="PF00291"/>
    </source>
</evidence>
<dbReference type="InterPro" id="IPR001926">
    <property type="entry name" value="TrpB-like_PALP"/>
</dbReference>
<dbReference type="SUPFAM" id="SSF53686">
    <property type="entry name" value="Tryptophan synthase beta subunit-like PLP-dependent enzymes"/>
    <property type="match status" value="1"/>
</dbReference>
<dbReference type="AlphaFoldDB" id="A0A4R6Q936"/>
<feature type="active site" description="Nucleophile" evidence="4">
    <location>
        <position position="60"/>
    </location>
</feature>
<keyword evidence="8" id="KW-1185">Reference proteome</keyword>
<keyword evidence="3 5" id="KW-0663">Pyridoxal phosphate</keyword>
<evidence type="ECO:0000313" key="7">
    <source>
        <dbReference type="EMBL" id="TDP58366.1"/>
    </source>
</evidence>
<proteinExistence type="inferred from homology"/>
<comment type="caution">
    <text evidence="7">The sequence shown here is derived from an EMBL/GenBank/DDBJ whole genome shotgun (WGS) entry which is preliminary data.</text>
</comment>
<feature type="modified residue" description="N6-(pyridoxal phosphate)lysine" evidence="5">
    <location>
        <position position="33"/>
    </location>
</feature>
<organism evidence="7 8">
    <name type="scientific">Flavobacterium dankookense</name>
    <dbReference type="NCBI Taxonomy" id="706186"/>
    <lineage>
        <taxon>Bacteria</taxon>
        <taxon>Pseudomonadati</taxon>
        <taxon>Bacteroidota</taxon>
        <taxon>Flavobacteriia</taxon>
        <taxon>Flavobacteriales</taxon>
        <taxon>Flavobacteriaceae</taxon>
        <taxon>Flavobacterium</taxon>
    </lineage>
</organism>
<sequence length="300" mass="33965">MDIQLQKIVEFKNQISLFIKREDLIHPIISGNKFRKLKYNLTEAKKQNQTTLLTFGGAFSNHILAVAAAGKEYGFKTIGIIRGEELETKIEANPTLKKAQEFGMVFDFISREEYRTKNNPEFVNKVEKKFGNFYLIPEGGTNELAVIGCQEILTKVDEDFDFICCAVGTGGTISGIINSSKDCQKVLGFPALKGDFLQEDIRKFANMDNWELITDYHFGGYAKIDEKLIHFINDFYMKYSIPLDPIYTSKMTFGVIDLIEKGYFPPKSKILLIHTGGLQGVNGMNSVLRKKNITQININV</sequence>
<dbReference type="Pfam" id="PF00291">
    <property type="entry name" value="PALP"/>
    <property type="match status" value="1"/>
</dbReference>
<dbReference type="OrthoDB" id="9801249at2"/>
<dbReference type="InterPro" id="IPR036052">
    <property type="entry name" value="TrpB-like_PALP_sf"/>
</dbReference>
<comment type="cofactor">
    <cofactor evidence="1">
        <name>pyridoxal 5'-phosphate</name>
        <dbReference type="ChEBI" id="CHEBI:597326"/>
    </cofactor>
</comment>
<evidence type="ECO:0000256" key="5">
    <source>
        <dbReference type="PIRSR" id="PIRSR006278-2"/>
    </source>
</evidence>
<dbReference type="EMBL" id="SNXR01000015">
    <property type="protein sequence ID" value="TDP58366.1"/>
    <property type="molecule type" value="Genomic_DNA"/>
</dbReference>
<name>A0A4R6Q936_9FLAO</name>
<feature type="domain" description="Tryptophan synthase beta chain-like PALP" evidence="6">
    <location>
        <begin position="14"/>
        <end position="276"/>
    </location>
</feature>
<protein>
    <submittedName>
        <fullName evidence="7">1-aminocyclopropane-1-carboxylate deaminase</fullName>
    </submittedName>
</protein>
<evidence type="ECO:0000256" key="4">
    <source>
        <dbReference type="PIRSR" id="PIRSR006278-1"/>
    </source>
</evidence>